<proteinExistence type="predicted"/>
<organism evidence="1 2">
    <name type="scientific">Lysinibacillus xylanilyticus</name>
    <dbReference type="NCBI Taxonomy" id="582475"/>
    <lineage>
        <taxon>Bacteria</taxon>
        <taxon>Bacillati</taxon>
        <taxon>Bacillota</taxon>
        <taxon>Bacilli</taxon>
        <taxon>Bacillales</taxon>
        <taxon>Bacillaceae</taxon>
        <taxon>Lysinibacillus</taxon>
    </lineage>
</organism>
<dbReference type="Proteomes" id="UP000232101">
    <property type="component" value="Unassembled WGS sequence"/>
</dbReference>
<dbReference type="EMBL" id="PHQY01000322">
    <property type="protein sequence ID" value="PJO44908.1"/>
    <property type="molecule type" value="Genomic_DNA"/>
</dbReference>
<gene>
    <name evidence="1" type="ORF">CWD94_04270</name>
</gene>
<protein>
    <submittedName>
        <fullName evidence="1">Uncharacterized protein</fullName>
    </submittedName>
</protein>
<name>A0A2M9QA14_9BACI</name>
<evidence type="ECO:0000313" key="2">
    <source>
        <dbReference type="Proteomes" id="UP000232101"/>
    </source>
</evidence>
<dbReference type="AlphaFoldDB" id="A0A2M9QA14"/>
<sequence length="217" mass="24654">MGDKMQVTRVRKVRSDKKTNIKPTILLDAKTAICRLADITETPVKDVGEYLCKEALSNKGILDELTKHLKRDIAIENTLYRGNHKNPSIMRRTEAGDCERITIRVTKEVNGILEDLAYCMGCAKARVTAALIENAISDFAIVDDYVRGFLEDGLDKQKMRELKKLMSYVNDNESGNDYTWASMFSVIVDEVRSNTNTLLSGPNEIIEEYLINNWRDN</sequence>
<comment type="caution">
    <text evidence="1">The sequence shown here is derived from an EMBL/GenBank/DDBJ whole genome shotgun (WGS) entry which is preliminary data.</text>
</comment>
<evidence type="ECO:0000313" key="1">
    <source>
        <dbReference type="EMBL" id="PJO44908.1"/>
    </source>
</evidence>
<accession>A0A2M9QA14</accession>
<reference evidence="1 2" key="1">
    <citation type="submission" date="2017-11" db="EMBL/GenBank/DDBJ databases">
        <title>Bacterial isolate from king chilli rhizosphere.</title>
        <authorList>
            <person name="Takhelmayum P."/>
            <person name="Sarangthem I."/>
        </authorList>
    </citation>
    <scope>NUCLEOTIDE SEQUENCE [LARGE SCALE GENOMIC DNA]</scope>
    <source>
        <strain evidence="2">t26</strain>
    </source>
</reference>
<dbReference type="RefSeq" id="WP_100542197.1">
    <property type="nucleotide sequence ID" value="NZ_PHQY01000322.1"/>
</dbReference>